<evidence type="ECO:0000313" key="5">
    <source>
        <dbReference type="Proteomes" id="UP000182658"/>
    </source>
</evidence>
<evidence type="ECO:0000259" key="3">
    <source>
        <dbReference type="Pfam" id="PF20237"/>
    </source>
</evidence>
<dbReference type="Pfam" id="PF20237">
    <property type="entry name" value="DUF6594"/>
    <property type="match status" value="1"/>
</dbReference>
<keyword evidence="2" id="KW-0472">Membrane</keyword>
<dbReference type="STRING" id="1408157.A0A1J7JF12"/>
<accession>A0A1J7JF12</accession>
<keyword evidence="2" id="KW-1133">Transmembrane helix</keyword>
<dbReference type="InParanoid" id="A0A1J7JF12"/>
<keyword evidence="5" id="KW-1185">Reference proteome</keyword>
<keyword evidence="2" id="KW-0812">Transmembrane</keyword>
<protein>
    <recommendedName>
        <fullName evidence="3">DUF6594 domain-containing protein</fullName>
    </recommendedName>
</protein>
<organism evidence="4 5">
    <name type="scientific">Coniochaeta ligniaria NRRL 30616</name>
    <dbReference type="NCBI Taxonomy" id="1408157"/>
    <lineage>
        <taxon>Eukaryota</taxon>
        <taxon>Fungi</taxon>
        <taxon>Dikarya</taxon>
        <taxon>Ascomycota</taxon>
        <taxon>Pezizomycotina</taxon>
        <taxon>Sordariomycetes</taxon>
        <taxon>Sordariomycetidae</taxon>
        <taxon>Coniochaetales</taxon>
        <taxon>Coniochaetaceae</taxon>
        <taxon>Coniochaeta</taxon>
    </lineage>
</organism>
<reference evidence="4 5" key="1">
    <citation type="submission" date="2016-10" db="EMBL/GenBank/DDBJ databases">
        <title>Draft genome sequence of Coniochaeta ligniaria NRRL30616, a lignocellulolytic fungus for bioabatement of inhibitors in plant biomass hydrolysates.</title>
        <authorList>
            <consortium name="DOE Joint Genome Institute"/>
            <person name="Jimenez D.J."/>
            <person name="Hector R.E."/>
            <person name="Riley R."/>
            <person name="Sun H."/>
            <person name="Grigoriev I.V."/>
            <person name="Van Elsas J.D."/>
            <person name="Nichols N.N."/>
        </authorList>
    </citation>
    <scope>NUCLEOTIDE SEQUENCE [LARGE SCALE GENOMIC DNA]</scope>
    <source>
        <strain evidence="4 5">NRRL 30616</strain>
    </source>
</reference>
<feature type="transmembrane region" description="Helical" evidence="2">
    <location>
        <begin position="210"/>
        <end position="235"/>
    </location>
</feature>
<evidence type="ECO:0000256" key="1">
    <source>
        <dbReference type="SAM" id="MobiDB-lite"/>
    </source>
</evidence>
<feature type="region of interest" description="Disordered" evidence="1">
    <location>
        <begin position="125"/>
        <end position="151"/>
    </location>
</feature>
<dbReference type="InterPro" id="IPR046529">
    <property type="entry name" value="DUF6594"/>
</dbReference>
<evidence type="ECO:0000313" key="4">
    <source>
        <dbReference type="EMBL" id="OIW27844.1"/>
    </source>
</evidence>
<feature type="compositionally biased region" description="Basic and acidic residues" evidence="1">
    <location>
        <begin position="125"/>
        <end position="136"/>
    </location>
</feature>
<dbReference type="Proteomes" id="UP000182658">
    <property type="component" value="Unassembled WGS sequence"/>
</dbReference>
<dbReference type="AlphaFoldDB" id="A0A1J7JF12"/>
<feature type="domain" description="DUF6594" evidence="3">
    <location>
        <begin position="33"/>
        <end position="224"/>
    </location>
</feature>
<feature type="transmembrane region" description="Helical" evidence="2">
    <location>
        <begin position="158"/>
        <end position="178"/>
    </location>
</feature>
<evidence type="ECO:0000256" key="2">
    <source>
        <dbReference type="SAM" id="Phobius"/>
    </source>
</evidence>
<dbReference type="OrthoDB" id="3546297at2759"/>
<sequence>MADVEAAPSPRTAKELVDLGRRHSFYSKPDGDRFNLVALHRMNMHYLRSRLLNQAAVVFGNGVMTDADSELLTALMRDYCTAVRDRDFMRDCAHADWEAHPFLLRSDRELEATLLETLKTKGVHPEPVVRGKEDRTLPPFPGGPWDMPSARTSQRRRYTGVALGAVVLVVPMVLAVLLRASTAANLVIACVSTMVFALGATYFSPTKLPVELLGVTAAYAAVLVVFVGGTGGGVLS</sequence>
<gene>
    <name evidence="4" type="ORF">CONLIGDRAFT_452986</name>
</gene>
<name>A0A1J7JF12_9PEZI</name>
<feature type="transmembrane region" description="Helical" evidence="2">
    <location>
        <begin position="184"/>
        <end position="203"/>
    </location>
</feature>
<proteinExistence type="predicted"/>
<dbReference type="EMBL" id="KV875099">
    <property type="protein sequence ID" value="OIW27844.1"/>
    <property type="molecule type" value="Genomic_DNA"/>
</dbReference>